<dbReference type="RefSeq" id="WP_120113566.1">
    <property type="nucleotide sequence ID" value="NZ_QXQB01000005.1"/>
</dbReference>
<protein>
    <submittedName>
        <fullName evidence="3">Cupin domain-containing protein</fullName>
    </submittedName>
</protein>
<reference evidence="3 4" key="1">
    <citation type="submission" date="2018-09" db="EMBL/GenBank/DDBJ databases">
        <title>Paenibacillus aracenensis nov. sp. isolated from a cave in southern Spain.</title>
        <authorList>
            <person name="Jurado V."/>
            <person name="Gutierrez-Patricio S."/>
            <person name="Gonzalez-Pimentel J.L."/>
            <person name="Miller A.Z."/>
            <person name="Laiz L."/>
            <person name="Saiz-Jimenez C."/>
        </authorList>
    </citation>
    <scope>NUCLEOTIDE SEQUENCE [LARGE SCALE GENOMIC DNA]</scope>
    <source>
        <strain evidence="3 4">JCM 19203</strain>
    </source>
</reference>
<evidence type="ECO:0000313" key="4">
    <source>
        <dbReference type="Proteomes" id="UP000267798"/>
    </source>
</evidence>
<comment type="caution">
    <text evidence="3">The sequence shown here is derived from an EMBL/GenBank/DDBJ whole genome shotgun (WGS) entry which is preliminary data.</text>
</comment>
<dbReference type="PANTHER" id="PTHR35848:SF9">
    <property type="entry name" value="SLL1358 PROTEIN"/>
    <property type="match status" value="1"/>
</dbReference>
<evidence type="ECO:0000259" key="2">
    <source>
        <dbReference type="Pfam" id="PF07883"/>
    </source>
</evidence>
<feature type="domain" description="Cupin type-2" evidence="2">
    <location>
        <begin position="32"/>
        <end position="99"/>
    </location>
</feature>
<dbReference type="InterPro" id="IPR011051">
    <property type="entry name" value="RmlC_Cupin_sf"/>
</dbReference>
<keyword evidence="4" id="KW-1185">Reference proteome</keyword>
<dbReference type="InterPro" id="IPR014710">
    <property type="entry name" value="RmlC-like_jellyroll"/>
</dbReference>
<gene>
    <name evidence="3" type="ORF">D3P09_21950</name>
</gene>
<keyword evidence="1" id="KW-0479">Metal-binding</keyword>
<dbReference type="SUPFAM" id="SSF51182">
    <property type="entry name" value="RmlC-like cupins"/>
    <property type="match status" value="1"/>
</dbReference>
<accession>A0A3A6PMG4</accession>
<sequence>MISKHNADHYIWGDRCDGWRLVNTKDQSIIHEKMPAGTSEARHMHEKAKQFFFVLSGQMAIEVDGNVHILNAQEGIEVLPFTPHQVLNQSGQAIEFLVISQPNTIGDRINLD</sequence>
<dbReference type="InterPro" id="IPR013096">
    <property type="entry name" value="Cupin_2"/>
</dbReference>
<dbReference type="GO" id="GO:0046872">
    <property type="term" value="F:metal ion binding"/>
    <property type="evidence" value="ECO:0007669"/>
    <property type="project" value="UniProtKB-KW"/>
</dbReference>
<evidence type="ECO:0000313" key="3">
    <source>
        <dbReference type="EMBL" id="RJX37641.1"/>
    </source>
</evidence>
<name>A0A3A6PMG4_9BACL</name>
<dbReference type="AlphaFoldDB" id="A0A3A6PMG4"/>
<dbReference type="Gene3D" id="2.60.120.10">
    <property type="entry name" value="Jelly Rolls"/>
    <property type="match status" value="1"/>
</dbReference>
<evidence type="ECO:0000256" key="1">
    <source>
        <dbReference type="ARBA" id="ARBA00022723"/>
    </source>
</evidence>
<dbReference type="Proteomes" id="UP000267798">
    <property type="component" value="Unassembled WGS sequence"/>
</dbReference>
<dbReference type="Pfam" id="PF07883">
    <property type="entry name" value="Cupin_2"/>
    <property type="match status" value="1"/>
</dbReference>
<proteinExistence type="predicted"/>
<dbReference type="EMBL" id="QXQB01000005">
    <property type="protein sequence ID" value="RJX37641.1"/>
    <property type="molecule type" value="Genomic_DNA"/>
</dbReference>
<dbReference type="PANTHER" id="PTHR35848">
    <property type="entry name" value="OXALATE-BINDING PROTEIN"/>
    <property type="match status" value="1"/>
</dbReference>
<dbReference type="InterPro" id="IPR051610">
    <property type="entry name" value="GPI/OXD"/>
</dbReference>
<organism evidence="3 4">
    <name type="scientific">Paenibacillus pinisoli</name>
    <dbReference type="NCBI Taxonomy" id="1276110"/>
    <lineage>
        <taxon>Bacteria</taxon>
        <taxon>Bacillati</taxon>
        <taxon>Bacillota</taxon>
        <taxon>Bacilli</taxon>
        <taxon>Bacillales</taxon>
        <taxon>Paenibacillaceae</taxon>
        <taxon>Paenibacillus</taxon>
    </lineage>
</organism>
<dbReference type="OrthoDB" id="9806121at2"/>